<feature type="region of interest" description="Disordered" evidence="1">
    <location>
        <begin position="104"/>
        <end position="133"/>
    </location>
</feature>
<feature type="compositionally biased region" description="Basic and acidic residues" evidence="1">
    <location>
        <begin position="113"/>
        <end position="133"/>
    </location>
</feature>
<feature type="chain" id="PRO_5025610486" description="Secreted protein" evidence="2">
    <location>
        <begin position="16"/>
        <end position="133"/>
    </location>
</feature>
<comment type="caution">
    <text evidence="3">The sequence shown here is derived from an EMBL/GenBank/DDBJ whole genome shotgun (WGS) entry which is preliminary data.</text>
</comment>
<dbReference type="EMBL" id="BLLF01002938">
    <property type="protein sequence ID" value="GFH25857.1"/>
    <property type="molecule type" value="Genomic_DNA"/>
</dbReference>
<evidence type="ECO:0000256" key="1">
    <source>
        <dbReference type="SAM" id="MobiDB-lite"/>
    </source>
</evidence>
<sequence length="133" mass="14357">MLLLICLSIAKGLSSNETAVKGRTAHSVTADRIKAAFAPHRPLSRRRRGSLHRYGLGPYVPPPRTSIAHHQSHTRASIAVPAHTHPYPTPCPVCSQDAEIDGSGRAEAVLSESKARSTQEAPRGCETEHLRLA</sequence>
<dbReference type="AlphaFoldDB" id="A0A699ZSR4"/>
<evidence type="ECO:0000313" key="3">
    <source>
        <dbReference type="EMBL" id="GFH25857.1"/>
    </source>
</evidence>
<proteinExistence type="predicted"/>
<keyword evidence="4" id="KW-1185">Reference proteome</keyword>
<gene>
    <name evidence="3" type="ORF">HaLaN_23895</name>
</gene>
<accession>A0A699ZSR4</accession>
<evidence type="ECO:0000256" key="2">
    <source>
        <dbReference type="SAM" id="SignalP"/>
    </source>
</evidence>
<dbReference type="Proteomes" id="UP000485058">
    <property type="component" value="Unassembled WGS sequence"/>
</dbReference>
<protein>
    <recommendedName>
        <fullName evidence="5">Secreted protein</fullName>
    </recommendedName>
</protein>
<reference evidence="3 4" key="1">
    <citation type="submission" date="2020-02" db="EMBL/GenBank/DDBJ databases">
        <title>Draft genome sequence of Haematococcus lacustris strain NIES-144.</title>
        <authorList>
            <person name="Morimoto D."/>
            <person name="Nakagawa S."/>
            <person name="Yoshida T."/>
            <person name="Sawayama S."/>
        </authorList>
    </citation>
    <scope>NUCLEOTIDE SEQUENCE [LARGE SCALE GENOMIC DNA]</scope>
    <source>
        <strain evidence="3 4">NIES-144</strain>
    </source>
</reference>
<feature type="signal peptide" evidence="2">
    <location>
        <begin position="1"/>
        <end position="15"/>
    </location>
</feature>
<keyword evidence="2" id="KW-0732">Signal</keyword>
<evidence type="ECO:0000313" key="4">
    <source>
        <dbReference type="Proteomes" id="UP000485058"/>
    </source>
</evidence>
<evidence type="ECO:0008006" key="5">
    <source>
        <dbReference type="Google" id="ProtNLM"/>
    </source>
</evidence>
<name>A0A699ZSR4_HAELA</name>
<organism evidence="3 4">
    <name type="scientific">Haematococcus lacustris</name>
    <name type="common">Green alga</name>
    <name type="synonym">Haematococcus pluvialis</name>
    <dbReference type="NCBI Taxonomy" id="44745"/>
    <lineage>
        <taxon>Eukaryota</taxon>
        <taxon>Viridiplantae</taxon>
        <taxon>Chlorophyta</taxon>
        <taxon>core chlorophytes</taxon>
        <taxon>Chlorophyceae</taxon>
        <taxon>CS clade</taxon>
        <taxon>Chlamydomonadales</taxon>
        <taxon>Haematococcaceae</taxon>
        <taxon>Haematococcus</taxon>
    </lineage>
</organism>